<dbReference type="EMBL" id="PFNG01000156">
    <property type="protein sequence ID" value="PIZ38261.1"/>
    <property type="molecule type" value="Genomic_DNA"/>
</dbReference>
<dbReference type="CDD" id="cd00093">
    <property type="entry name" value="HTH_XRE"/>
    <property type="match status" value="1"/>
</dbReference>
<evidence type="ECO:0000256" key="1">
    <source>
        <dbReference type="ARBA" id="ARBA00007227"/>
    </source>
</evidence>
<dbReference type="GO" id="GO:0003677">
    <property type="term" value="F:DNA binding"/>
    <property type="evidence" value="ECO:0007669"/>
    <property type="project" value="UniProtKB-KW"/>
</dbReference>
<keyword evidence="2" id="KW-0238">DNA-binding</keyword>
<dbReference type="InterPro" id="IPR010359">
    <property type="entry name" value="IrrE_HExxH"/>
</dbReference>
<dbReference type="AlphaFoldDB" id="A0A2M7T7K1"/>
<dbReference type="InterPro" id="IPR001387">
    <property type="entry name" value="Cro/C1-type_HTH"/>
</dbReference>
<dbReference type="Gene3D" id="1.10.10.2910">
    <property type="match status" value="1"/>
</dbReference>
<proteinExistence type="inferred from homology"/>
<dbReference type="Pfam" id="PF06114">
    <property type="entry name" value="Peptidase_M78"/>
    <property type="match status" value="1"/>
</dbReference>
<dbReference type="PANTHER" id="PTHR36924:SF1">
    <property type="entry name" value="ANTITOXIN HIGA-1"/>
    <property type="match status" value="1"/>
</dbReference>
<dbReference type="PROSITE" id="PS50943">
    <property type="entry name" value="HTH_CROC1"/>
    <property type="match status" value="1"/>
</dbReference>
<dbReference type="Pfam" id="PF01381">
    <property type="entry name" value="HTH_3"/>
    <property type="match status" value="1"/>
</dbReference>
<dbReference type="InterPro" id="IPR013430">
    <property type="entry name" value="Toxin_antidote_HigA"/>
</dbReference>
<dbReference type="Proteomes" id="UP000230956">
    <property type="component" value="Unassembled WGS sequence"/>
</dbReference>
<reference evidence="5" key="1">
    <citation type="submission" date="2017-09" db="EMBL/GenBank/DDBJ databases">
        <title>Depth-based differentiation of microbial function through sediment-hosted aquifers and enrichment of novel symbionts in the deep terrestrial subsurface.</title>
        <authorList>
            <person name="Probst A.J."/>
            <person name="Ladd B."/>
            <person name="Jarett J.K."/>
            <person name="Geller-Mcgrath D.E."/>
            <person name="Sieber C.M.K."/>
            <person name="Emerson J.B."/>
            <person name="Anantharaman K."/>
            <person name="Thomas B.C."/>
            <person name="Malmstrom R."/>
            <person name="Stieglmeier M."/>
            <person name="Klingl A."/>
            <person name="Woyke T."/>
            <person name="Ryan C.M."/>
            <person name="Banfield J.F."/>
        </authorList>
    </citation>
    <scope>NUCLEOTIDE SEQUENCE [LARGE SCALE GENOMIC DNA]</scope>
</reference>
<accession>A0A2M7T7K1</accession>
<dbReference type="PANTHER" id="PTHR36924">
    <property type="entry name" value="ANTITOXIN HIGA-1"/>
    <property type="match status" value="1"/>
</dbReference>
<feature type="non-terminal residue" evidence="4">
    <location>
        <position position="1"/>
    </location>
</feature>
<dbReference type="NCBIfam" id="TIGR02607">
    <property type="entry name" value="antidote_HigA"/>
    <property type="match status" value="1"/>
</dbReference>
<dbReference type="Gene3D" id="1.10.260.40">
    <property type="entry name" value="lambda repressor-like DNA-binding domains"/>
    <property type="match status" value="1"/>
</dbReference>
<evidence type="ECO:0000313" key="5">
    <source>
        <dbReference type="Proteomes" id="UP000230956"/>
    </source>
</evidence>
<comment type="similarity">
    <text evidence="1">Belongs to the short-chain fatty acyl-CoA assimilation regulator (ScfR) family.</text>
</comment>
<dbReference type="InterPro" id="IPR010982">
    <property type="entry name" value="Lambda_DNA-bd_dom_sf"/>
</dbReference>
<evidence type="ECO:0000259" key="3">
    <source>
        <dbReference type="PROSITE" id="PS50943"/>
    </source>
</evidence>
<feature type="domain" description="HTH cro/C1-type" evidence="3">
    <location>
        <begin position="6"/>
        <end position="55"/>
    </location>
</feature>
<comment type="caution">
    <text evidence="4">The sequence shown here is derived from an EMBL/GenBank/DDBJ whole genome shotgun (WGS) entry which is preliminary data.</text>
</comment>
<organism evidence="4 5">
    <name type="scientific">Candidatus Aquicultor secundus</name>
    <dbReference type="NCBI Taxonomy" id="1973895"/>
    <lineage>
        <taxon>Bacteria</taxon>
        <taxon>Bacillati</taxon>
        <taxon>Actinomycetota</taxon>
        <taxon>Candidatus Aquicultoria</taxon>
        <taxon>Candidatus Aquicultorales</taxon>
        <taxon>Candidatus Aquicultoraceae</taxon>
        <taxon>Candidatus Aquicultor</taxon>
    </lineage>
</organism>
<evidence type="ECO:0000313" key="4">
    <source>
        <dbReference type="EMBL" id="PIZ38261.1"/>
    </source>
</evidence>
<evidence type="ECO:0000256" key="2">
    <source>
        <dbReference type="ARBA" id="ARBA00023125"/>
    </source>
</evidence>
<sequence length="338" mass="38846">LLDTIKALSISQTELARRMDRPIQAINEIIKGKKEITADTAVQLEDVLGTPAHIWLNLERDYQLNKARLEEIEKLRKQTKKLDDFPIGAIAKLGWIKKHPDKLDQVKELLSFFGVASLAAIKDPRRVAFHKSSLRNASPGAIAAWLRKGEIEAAATETEPFNEKKLRNSINEIRSLNQQAPKEFEPRLKHVLAQCGVALVFVPYLPNSYVSGATYWLNPKKAVIQLSFRFKSNDQFWFSLFHEVGHILLHGKKDLFLDDWATDDEYEREASAFSANILIDETTYRKFLETSQRMTREVIIDFAERMDIAPGIVIGRLQHDGRLRHESTLNKLKVKYEW</sequence>
<gene>
    <name evidence="4" type="primary">higA</name>
    <name evidence="4" type="ORF">COY37_06485</name>
</gene>
<dbReference type="RefSeq" id="WP_286976847.1">
    <property type="nucleotide sequence ID" value="NZ_PFNG01000156.1"/>
</dbReference>
<protein>
    <submittedName>
        <fullName evidence="4">Addiction module antidote protein, HigA family</fullName>
    </submittedName>
</protein>
<name>A0A2M7T7K1_9ACTN</name>
<dbReference type="SUPFAM" id="SSF47413">
    <property type="entry name" value="lambda repressor-like DNA-binding domains"/>
    <property type="match status" value="1"/>
</dbReference>